<evidence type="ECO:0000313" key="2">
    <source>
        <dbReference type="EMBL" id="KAK9274009.1"/>
    </source>
</evidence>
<evidence type="ECO:0000256" key="1">
    <source>
        <dbReference type="SAM" id="Coils"/>
    </source>
</evidence>
<name>A0AAP0RAM2_LIQFO</name>
<dbReference type="Proteomes" id="UP001415857">
    <property type="component" value="Unassembled WGS sequence"/>
</dbReference>
<sequence length="158" mass="18341">MAQQISVPKSSVPILFPSKEDALIKVDMINLCPGQGGWDWGWVFDPRPGCMILHFTIHFLRKSYGSMRKRIMEGSSSLNPSAKKESELEMLQKQHEEKLLKIQELKRQIESAKLRLEKKKKKVPEEKMEAFKALSEKYNSLRDEYNTLLAEKYGQNVE</sequence>
<dbReference type="EMBL" id="JBBPBK010000012">
    <property type="protein sequence ID" value="KAK9274009.1"/>
    <property type="molecule type" value="Genomic_DNA"/>
</dbReference>
<reference evidence="2 3" key="1">
    <citation type="journal article" date="2024" name="Plant J.">
        <title>Genome sequences and population genomics reveal climatic adaptation and genomic divergence between two closely related sweetgum species.</title>
        <authorList>
            <person name="Xu W.Q."/>
            <person name="Ren C.Q."/>
            <person name="Zhang X.Y."/>
            <person name="Comes H.P."/>
            <person name="Liu X.H."/>
            <person name="Li Y.G."/>
            <person name="Kettle C.J."/>
            <person name="Jalonen R."/>
            <person name="Gaisberger H."/>
            <person name="Ma Y.Z."/>
            <person name="Qiu Y.X."/>
        </authorList>
    </citation>
    <scope>NUCLEOTIDE SEQUENCE [LARGE SCALE GENOMIC DNA]</scope>
    <source>
        <strain evidence="2">Hangzhou</strain>
    </source>
</reference>
<feature type="coiled-coil region" evidence="1">
    <location>
        <begin position="81"/>
        <end position="151"/>
    </location>
</feature>
<comment type="caution">
    <text evidence="2">The sequence shown here is derived from an EMBL/GenBank/DDBJ whole genome shotgun (WGS) entry which is preliminary data.</text>
</comment>
<keyword evidence="3" id="KW-1185">Reference proteome</keyword>
<evidence type="ECO:0000313" key="3">
    <source>
        <dbReference type="Proteomes" id="UP001415857"/>
    </source>
</evidence>
<protein>
    <submittedName>
        <fullName evidence="2">Uncharacterized protein</fullName>
    </submittedName>
</protein>
<organism evidence="2 3">
    <name type="scientific">Liquidambar formosana</name>
    <name type="common">Formosan gum</name>
    <dbReference type="NCBI Taxonomy" id="63359"/>
    <lineage>
        <taxon>Eukaryota</taxon>
        <taxon>Viridiplantae</taxon>
        <taxon>Streptophyta</taxon>
        <taxon>Embryophyta</taxon>
        <taxon>Tracheophyta</taxon>
        <taxon>Spermatophyta</taxon>
        <taxon>Magnoliopsida</taxon>
        <taxon>eudicotyledons</taxon>
        <taxon>Gunneridae</taxon>
        <taxon>Pentapetalae</taxon>
        <taxon>Saxifragales</taxon>
        <taxon>Altingiaceae</taxon>
        <taxon>Liquidambar</taxon>
    </lineage>
</organism>
<proteinExistence type="predicted"/>
<gene>
    <name evidence="2" type="ORF">L1049_018823</name>
</gene>
<keyword evidence="1" id="KW-0175">Coiled coil</keyword>
<dbReference type="AlphaFoldDB" id="A0AAP0RAM2"/>
<accession>A0AAP0RAM2</accession>